<dbReference type="GO" id="GO:0006508">
    <property type="term" value="P:proteolysis"/>
    <property type="evidence" value="ECO:0007669"/>
    <property type="project" value="InterPro"/>
</dbReference>
<dbReference type="InterPro" id="IPR043504">
    <property type="entry name" value="Peptidase_S1_PA_chymotrypsin"/>
</dbReference>
<dbReference type="HOGENOM" id="CLU_006842_10_0_1"/>
<evidence type="ECO:0000256" key="3">
    <source>
        <dbReference type="SAM" id="SignalP"/>
    </source>
</evidence>
<dbReference type="GeneID" id="6501093"/>
<protein>
    <recommendedName>
        <fullName evidence="4">Peptidase S1 domain-containing protein</fullName>
    </recommendedName>
</protein>
<dbReference type="SMART" id="SM00020">
    <property type="entry name" value="Tryp_SPc"/>
    <property type="match status" value="1"/>
</dbReference>
<dbReference type="InterPro" id="IPR001254">
    <property type="entry name" value="Trypsin_dom"/>
</dbReference>
<dbReference type="PROSITE" id="PS50240">
    <property type="entry name" value="TRYPSIN_DOM"/>
    <property type="match status" value="1"/>
</dbReference>
<accession>B3LZV6</accession>
<dbReference type="PANTHER" id="PTHR24256">
    <property type="entry name" value="TRYPTASE-RELATED"/>
    <property type="match status" value="1"/>
</dbReference>
<feature type="domain" description="Peptidase S1" evidence="4">
    <location>
        <begin position="17"/>
        <end position="282"/>
    </location>
</feature>
<dbReference type="InterPro" id="IPR051487">
    <property type="entry name" value="Ser/Thr_Proteases_Immune/Dev"/>
</dbReference>
<comment type="similarity">
    <text evidence="2">Belongs to the peptidase S1 family. CLIP subfamily.</text>
</comment>
<gene>
    <name evidence="5" type="primary">Dana\GF18317</name>
    <name evidence="5" type="synonym">dana_GLEANR_19576</name>
    <name evidence="5" type="ORF">GF18317</name>
</gene>
<dbReference type="eggNOG" id="KOG3627">
    <property type="taxonomic scope" value="Eukaryota"/>
</dbReference>
<dbReference type="GO" id="GO:0004252">
    <property type="term" value="F:serine-type endopeptidase activity"/>
    <property type="evidence" value="ECO:0007669"/>
    <property type="project" value="InterPro"/>
</dbReference>
<reference evidence="5 6" key="1">
    <citation type="journal article" date="2007" name="Nature">
        <title>Evolution of genes and genomes on the Drosophila phylogeny.</title>
        <authorList>
            <consortium name="Drosophila 12 Genomes Consortium"/>
            <person name="Clark A.G."/>
            <person name="Eisen M.B."/>
            <person name="Smith D.R."/>
            <person name="Bergman C.M."/>
            <person name="Oliver B."/>
            <person name="Markow T.A."/>
            <person name="Kaufman T.C."/>
            <person name="Kellis M."/>
            <person name="Gelbart W."/>
            <person name="Iyer V.N."/>
            <person name="Pollard D.A."/>
            <person name="Sackton T.B."/>
            <person name="Larracuente A.M."/>
            <person name="Singh N.D."/>
            <person name="Abad J.P."/>
            <person name="Abt D.N."/>
            <person name="Adryan B."/>
            <person name="Aguade M."/>
            <person name="Akashi H."/>
            <person name="Anderson W.W."/>
            <person name="Aquadro C.F."/>
            <person name="Ardell D.H."/>
            <person name="Arguello R."/>
            <person name="Artieri C.G."/>
            <person name="Barbash D.A."/>
            <person name="Barker D."/>
            <person name="Barsanti P."/>
            <person name="Batterham P."/>
            <person name="Batzoglou S."/>
            <person name="Begun D."/>
            <person name="Bhutkar A."/>
            <person name="Blanco E."/>
            <person name="Bosak S.A."/>
            <person name="Bradley R.K."/>
            <person name="Brand A.D."/>
            <person name="Brent M.R."/>
            <person name="Brooks A.N."/>
            <person name="Brown R.H."/>
            <person name="Butlin R.K."/>
            <person name="Caggese C."/>
            <person name="Calvi B.R."/>
            <person name="Bernardo de Carvalho A."/>
            <person name="Caspi A."/>
            <person name="Castrezana S."/>
            <person name="Celniker S.E."/>
            <person name="Chang J.L."/>
            <person name="Chapple C."/>
            <person name="Chatterji S."/>
            <person name="Chinwalla A."/>
            <person name="Civetta A."/>
            <person name="Clifton S.W."/>
            <person name="Comeron J.M."/>
            <person name="Costello J.C."/>
            <person name="Coyne J.A."/>
            <person name="Daub J."/>
            <person name="David R.G."/>
            <person name="Delcher A.L."/>
            <person name="Delehaunty K."/>
            <person name="Do C.B."/>
            <person name="Ebling H."/>
            <person name="Edwards K."/>
            <person name="Eickbush T."/>
            <person name="Evans J.D."/>
            <person name="Filipski A."/>
            <person name="Findeiss S."/>
            <person name="Freyhult E."/>
            <person name="Fulton L."/>
            <person name="Fulton R."/>
            <person name="Garcia A.C."/>
            <person name="Gardiner A."/>
            <person name="Garfield D.A."/>
            <person name="Garvin B.E."/>
            <person name="Gibson G."/>
            <person name="Gilbert D."/>
            <person name="Gnerre S."/>
            <person name="Godfrey J."/>
            <person name="Good R."/>
            <person name="Gotea V."/>
            <person name="Gravely B."/>
            <person name="Greenberg A.J."/>
            <person name="Griffiths-Jones S."/>
            <person name="Gross S."/>
            <person name="Guigo R."/>
            <person name="Gustafson E.A."/>
            <person name="Haerty W."/>
            <person name="Hahn M.W."/>
            <person name="Halligan D.L."/>
            <person name="Halpern A.L."/>
            <person name="Halter G.M."/>
            <person name="Han M.V."/>
            <person name="Heger A."/>
            <person name="Hillier L."/>
            <person name="Hinrichs A.S."/>
            <person name="Holmes I."/>
            <person name="Hoskins R.A."/>
            <person name="Hubisz M.J."/>
            <person name="Hultmark D."/>
            <person name="Huntley M.A."/>
            <person name="Jaffe D.B."/>
            <person name="Jagadeeshan S."/>
            <person name="Jeck W.R."/>
            <person name="Johnson J."/>
            <person name="Jones C.D."/>
            <person name="Jordan W.C."/>
            <person name="Karpen G.H."/>
            <person name="Kataoka E."/>
            <person name="Keightley P.D."/>
            <person name="Kheradpour P."/>
            <person name="Kirkness E.F."/>
            <person name="Koerich L.B."/>
            <person name="Kristiansen K."/>
            <person name="Kudrna D."/>
            <person name="Kulathinal R.J."/>
            <person name="Kumar S."/>
            <person name="Kwok R."/>
            <person name="Lander E."/>
            <person name="Langley C.H."/>
            <person name="Lapoint R."/>
            <person name="Lazzaro B.P."/>
            <person name="Lee S.J."/>
            <person name="Levesque L."/>
            <person name="Li R."/>
            <person name="Lin C.F."/>
            <person name="Lin M.F."/>
            <person name="Lindblad-Toh K."/>
            <person name="Llopart A."/>
            <person name="Long M."/>
            <person name="Low L."/>
            <person name="Lozovsky E."/>
            <person name="Lu J."/>
            <person name="Luo M."/>
            <person name="Machado C.A."/>
            <person name="Makalowski W."/>
            <person name="Marzo M."/>
            <person name="Matsuda M."/>
            <person name="Matzkin L."/>
            <person name="McAllister B."/>
            <person name="McBride C.S."/>
            <person name="McKernan B."/>
            <person name="McKernan K."/>
            <person name="Mendez-Lago M."/>
            <person name="Minx P."/>
            <person name="Mollenhauer M.U."/>
            <person name="Montooth K."/>
            <person name="Mount S.M."/>
            <person name="Mu X."/>
            <person name="Myers E."/>
            <person name="Negre B."/>
            <person name="Newfeld S."/>
            <person name="Nielsen R."/>
            <person name="Noor M.A."/>
            <person name="O'Grady P."/>
            <person name="Pachter L."/>
            <person name="Papaceit M."/>
            <person name="Parisi M.J."/>
            <person name="Parisi M."/>
            <person name="Parts L."/>
            <person name="Pedersen J.S."/>
            <person name="Pesole G."/>
            <person name="Phillippy A.M."/>
            <person name="Ponting C.P."/>
            <person name="Pop M."/>
            <person name="Porcelli D."/>
            <person name="Powell J.R."/>
            <person name="Prohaska S."/>
            <person name="Pruitt K."/>
            <person name="Puig M."/>
            <person name="Quesneville H."/>
            <person name="Ram K.R."/>
            <person name="Rand D."/>
            <person name="Rasmussen M.D."/>
            <person name="Reed L.K."/>
            <person name="Reenan R."/>
            <person name="Reily A."/>
            <person name="Remington K.A."/>
            <person name="Rieger T.T."/>
            <person name="Ritchie M.G."/>
            <person name="Robin C."/>
            <person name="Rogers Y.H."/>
            <person name="Rohde C."/>
            <person name="Rozas J."/>
            <person name="Rubenfield M.J."/>
            <person name="Ruiz A."/>
            <person name="Russo S."/>
            <person name="Salzberg S.L."/>
            <person name="Sanchez-Gracia A."/>
            <person name="Saranga D.J."/>
            <person name="Sato H."/>
            <person name="Schaeffer S.W."/>
            <person name="Schatz M.C."/>
            <person name="Schlenke T."/>
            <person name="Schwartz R."/>
            <person name="Segarra C."/>
            <person name="Singh R.S."/>
            <person name="Sirot L."/>
            <person name="Sirota M."/>
            <person name="Sisneros N.B."/>
            <person name="Smith C.D."/>
            <person name="Smith T.F."/>
            <person name="Spieth J."/>
            <person name="Stage D.E."/>
            <person name="Stark A."/>
            <person name="Stephan W."/>
            <person name="Strausberg R.L."/>
            <person name="Strempel S."/>
            <person name="Sturgill D."/>
            <person name="Sutton G."/>
            <person name="Sutton G.G."/>
            <person name="Tao W."/>
            <person name="Teichmann S."/>
            <person name="Tobari Y.N."/>
            <person name="Tomimura Y."/>
            <person name="Tsolas J.M."/>
            <person name="Valente V.L."/>
            <person name="Venter E."/>
            <person name="Venter J.C."/>
            <person name="Vicario S."/>
            <person name="Vieira F.G."/>
            <person name="Vilella A.J."/>
            <person name="Villasante A."/>
            <person name="Walenz B."/>
            <person name="Wang J."/>
            <person name="Wasserman M."/>
            <person name="Watts T."/>
            <person name="Wilson D."/>
            <person name="Wilson R.K."/>
            <person name="Wing R.A."/>
            <person name="Wolfner M.F."/>
            <person name="Wong A."/>
            <person name="Wong G.K."/>
            <person name="Wu C.I."/>
            <person name="Wu G."/>
            <person name="Yamamoto D."/>
            <person name="Yang H.P."/>
            <person name="Yang S.P."/>
            <person name="Yorke J.A."/>
            <person name="Yoshida K."/>
            <person name="Zdobnov E."/>
            <person name="Zhang P."/>
            <person name="Zhang Y."/>
            <person name="Zimin A.V."/>
            <person name="Baldwin J."/>
            <person name="Abdouelleil A."/>
            <person name="Abdulkadir J."/>
            <person name="Abebe A."/>
            <person name="Abera B."/>
            <person name="Abreu J."/>
            <person name="Acer S.C."/>
            <person name="Aftuck L."/>
            <person name="Alexander A."/>
            <person name="An P."/>
            <person name="Anderson E."/>
            <person name="Anderson S."/>
            <person name="Arachi H."/>
            <person name="Azer M."/>
            <person name="Bachantsang P."/>
            <person name="Barry A."/>
            <person name="Bayul T."/>
            <person name="Berlin A."/>
            <person name="Bessette D."/>
            <person name="Bloom T."/>
            <person name="Blye J."/>
            <person name="Boguslavskiy L."/>
            <person name="Bonnet C."/>
            <person name="Boukhgalter B."/>
            <person name="Bourzgui I."/>
            <person name="Brown A."/>
            <person name="Cahill P."/>
            <person name="Channer S."/>
            <person name="Cheshatsang Y."/>
            <person name="Chuda L."/>
            <person name="Citroen M."/>
            <person name="Collymore A."/>
            <person name="Cooke P."/>
            <person name="Costello M."/>
            <person name="D'Aco K."/>
            <person name="Daza R."/>
            <person name="De Haan G."/>
            <person name="DeGray S."/>
            <person name="DeMaso C."/>
            <person name="Dhargay N."/>
            <person name="Dooley K."/>
            <person name="Dooley E."/>
            <person name="Doricent M."/>
            <person name="Dorje P."/>
            <person name="Dorjee K."/>
            <person name="Dupes A."/>
            <person name="Elong R."/>
            <person name="Falk J."/>
            <person name="Farina A."/>
            <person name="Faro S."/>
            <person name="Ferguson D."/>
            <person name="Fisher S."/>
            <person name="Foley C.D."/>
            <person name="Franke A."/>
            <person name="Friedrich D."/>
            <person name="Gadbois L."/>
            <person name="Gearin G."/>
            <person name="Gearin C.R."/>
            <person name="Giannoukos G."/>
            <person name="Goode T."/>
            <person name="Graham J."/>
            <person name="Grandbois E."/>
            <person name="Grewal S."/>
            <person name="Gyaltsen K."/>
            <person name="Hafez N."/>
            <person name="Hagos B."/>
            <person name="Hall J."/>
            <person name="Henson C."/>
            <person name="Hollinger A."/>
            <person name="Honan T."/>
            <person name="Huard M.D."/>
            <person name="Hughes L."/>
            <person name="Hurhula B."/>
            <person name="Husby M.E."/>
            <person name="Kamat A."/>
            <person name="Kanga B."/>
            <person name="Kashin S."/>
            <person name="Khazanovich D."/>
            <person name="Kisner P."/>
            <person name="Lance K."/>
            <person name="Lara M."/>
            <person name="Lee W."/>
            <person name="Lennon N."/>
            <person name="Letendre F."/>
            <person name="LeVine R."/>
            <person name="Lipovsky A."/>
            <person name="Liu X."/>
            <person name="Liu J."/>
            <person name="Liu S."/>
            <person name="Lokyitsang T."/>
            <person name="Lokyitsang Y."/>
            <person name="Lubonja R."/>
            <person name="Lui A."/>
            <person name="MacDonald P."/>
            <person name="Magnisalis V."/>
            <person name="Maru K."/>
            <person name="Matthews C."/>
            <person name="McCusker W."/>
            <person name="McDonough S."/>
            <person name="Mehta T."/>
            <person name="Meldrim J."/>
            <person name="Meneus L."/>
            <person name="Mihai O."/>
            <person name="Mihalev A."/>
            <person name="Mihova T."/>
            <person name="Mittelman R."/>
            <person name="Mlenga V."/>
            <person name="Montmayeur A."/>
            <person name="Mulrain L."/>
            <person name="Navidi A."/>
            <person name="Naylor J."/>
            <person name="Negash T."/>
            <person name="Nguyen T."/>
            <person name="Nguyen N."/>
            <person name="Nicol R."/>
            <person name="Norbu C."/>
            <person name="Norbu N."/>
            <person name="Novod N."/>
            <person name="O'Neill B."/>
            <person name="Osman S."/>
            <person name="Markiewicz E."/>
            <person name="Oyono O.L."/>
            <person name="Patti C."/>
            <person name="Phunkhang P."/>
            <person name="Pierre F."/>
            <person name="Priest M."/>
            <person name="Raghuraman S."/>
            <person name="Rege F."/>
            <person name="Reyes R."/>
            <person name="Rise C."/>
            <person name="Rogov P."/>
            <person name="Ross K."/>
            <person name="Ryan E."/>
            <person name="Settipalli S."/>
            <person name="Shea T."/>
            <person name="Sherpa N."/>
            <person name="Shi L."/>
            <person name="Shih D."/>
            <person name="Sparrow T."/>
            <person name="Spaulding J."/>
            <person name="Stalker J."/>
            <person name="Stange-Thomann N."/>
            <person name="Stavropoulos S."/>
            <person name="Stone C."/>
            <person name="Strader C."/>
            <person name="Tesfaye S."/>
            <person name="Thomson T."/>
            <person name="Thoulutsang Y."/>
            <person name="Thoulutsang D."/>
            <person name="Topham K."/>
            <person name="Topping I."/>
            <person name="Tsamla T."/>
            <person name="Vassiliev H."/>
            <person name="Vo A."/>
            <person name="Wangchuk T."/>
            <person name="Wangdi T."/>
            <person name="Weiand M."/>
            <person name="Wilkinson J."/>
            <person name="Wilson A."/>
            <person name="Yadav S."/>
            <person name="Young G."/>
            <person name="Yu Q."/>
            <person name="Zembek L."/>
            <person name="Zhong D."/>
            <person name="Zimmer A."/>
            <person name="Zwirko Z."/>
            <person name="Jaffe D.B."/>
            <person name="Alvarez P."/>
            <person name="Brockman W."/>
            <person name="Butler J."/>
            <person name="Chin C."/>
            <person name="Gnerre S."/>
            <person name="Grabherr M."/>
            <person name="Kleber M."/>
            <person name="Mauceli E."/>
            <person name="MacCallum I."/>
        </authorList>
    </citation>
    <scope>NUCLEOTIDE SEQUENCE [LARGE SCALE GENOMIC DNA]</scope>
    <source>
        <strain evidence="6">Tucson 14024-0371.13</strain>
    </source>
</reference>
<feature type="chain" id="PRO_5002792039" description="Peptidase S1 domain-containing protein" evidence="3">
    <location>
        <begin position="21"/>
        <end position="284"/>
    </location>
</feature>
<organism evidence="5 6">
    <name type="scientific">Drosophila ananassae</name>
    <name type="common">Fruit fly</name>
    <dbReference type="NCBI Taxonomy" id="7217"/>
    <lineage>
        <taxon>Eukaryota</taxon>
        <taxon>Metazoa</taxon>
        <taxon>Ecdysozoa</taxon>
        <taxon>Arthropoda</taxon>
        <taxon>Hexapoda</taxon>
        <taxon>Insecta</taxon>
        <taxon>Pterygota</taxon>
        <taxon>Neoptera</taxon>
        <taxon>Endopterygota</taxon>
        <taxon>Diptera</taxon>
        <taxon>Brachycera</taxon>
        <taxon>Muscomorpha</taxon>
        <taxon>Ephydroidea</taxon>
        <taxon>Drosophilidae</taxon>
        <taxon>Drosophila</taxon>
        <taxon>Sophophora</taxon>
    </lineage>
</organism>
<dbReference type="Proteomes" id="UP000007801">
    <property type="component" value="Unassembled WGS sequence"/>
</dbReference>
<evidence type="ECO:0000259" key="4">
    <source>
        <dbReference type="PROSITE" id="PS50240"/>
    </source>
</evidence>
<feature type="signal peptide" evidence="3">
    <location>
        <begin position="1"/>
        <end position="20"/>
    </location>
</feature>
<proteinExistence type="inferred from homology"/>
<evidence type="ECO:0000313" key="5">
    <source>
        <dbReference type="EMBL" id="EDV43100.1"/>
    </source>
</evidence>
<dbReference type="SUPFAM" id="SSF50494">
    <property type="entry name" value="Trypsin-like serine proteases"/>
    <property type="match status" value="1"/>
</dbReference>
<evidence type="ECO:0000256" key="2">
    <source>
        <dbReference type="ARBA" id="ARBA00024195"/>
    </source>
</evidence>
<sequence length="284" mass="32027">MSGKLVPLLALAWLGALASGETQCGRLDERLMYTTNEKTEPSENPWVGLLLEELPKTYRNTLCSVVIINELHVLTTATCVKRFKNRGADMNAVAMLGVWDENTETDDDLQCNEKGYCVPGPSLIKVTEIKVHPQSDRDTGDNDLAILRLEKRIEWTHWIEPICLQGSDEPESLVHRNLHYSGFNHDDSRKGKGLSMTVSRQKCKQLTSASILPPENQVCAYPVKRTKFYPGSPLMDVNVERDVPHNFYLVALLVRSVDAGQATTQIYQDVRPSRSWIMENSQLK</sequence>
<keyword evidence="3" id="KW-0732">Signal</keyword>
<keyword evidence="6" id="KW-1185">Reference proteome</keyword>
<dbReference type="AlphaFoldDB" id="B3LZV6"/>
<evidence type="ECO:0000313" key="6">
    <source>
        <dbReference type="Proteomes" id="UP000007801"/>
    </source>
</evidence>
<dbReference type="InParanoid" id="B3LZV6"/>
<dbReference type="Gene3D" id="2.40.10.10">
    <property type="entry name" value="Trypsin-like serine proteases"/>
    <property type="match status" value="1"/>
</dbReference>
<dbReference type="EMBL" id="CH902617">
    <property type="protein sequence ID" value="EDV43100.1"/>
    <property type="molecule type" value="Genomic_DNA"/>
</dbReference>
<keyword evidence="5" id="KW-0378">Hydrolase</keyword>
<dbReference type="PhylomeDB" id="B3LZV6"/>
<evidence type="ECO:0000256" key="1">
    <source>
        <dbReference type="ARBA" id="ARBA00023157"/>
    </source>
</evidence>
<name>B3LZV6_DROAN</name>
<dbReference type="KEGG" id="dan:6501093"/>
<dbReference type="OMA" id="WIMENTA"/>
<dbReference type="OrthoDB" id="7840639at2759"/>
<keyword evidence="1" id="KW-1015">Disulfide bond</keyword>
<dbReference type="Pfam" id="PF00089">
    <property type="entry name" value="Trypsin"/>
    <property type="match status" value="1"/>
</dbReference>
<dbReference type="InterPro" id="IPR009003">
    <property type="entry name" value="Peptidase_S1_PA"/>
</dbReference>